<dbReference type="EMBL" id="QGKY02000246">
    <property type="protein sequence ID" value="KAF2586759.1"/>
    <property type="molecule type" value="Genomic_DNA"/>
</dbReference>
<dbReference type="AlphaFoldDB" id="A0A8S9JY45"/>
<protein>
    <submittedName>
        <fullName evidence="1">Uncharacterized protein</fullName>
    </submittedName>
</protein>
<evidence type="ECO:0000313" key="1">
    <source>
        <dbReference type="EMBL" id="KAF2586759.1"/>
    </source>
</evidence>
<accession>A0A8S9JY45</accession>
<reference evidence="1" key="1">
    <citation type="submission" date="2019-12" db="EMBL/GenBank/DDBJ databases">
        <title>Genome sequencing and annotation of Brassica cretica.</title>
        <authorList>
            <person name="Studholme D.J."/>
            <person name="Sarris P.F."/>
        </authorList>
    </citation>
    <scope>NUCLEOTIDE SEQUENCE</scope>
    <source>
        <strain evidence="1">PFS-102/07</strain>
        <tissue evidence="1">Leaf</tissue>
    </source>
</reference>
<proteinExistence type="predicted"/>
<organism evidence="1">
    <name type="scientific">Brassica cretica</name>
    <name type="common">Mustard</name>
    <dbReference type="NCBI Taxonomy" id="69181"/>
    <lineage>
        <taxon>Eukaryota</taxon>
        <taxon>Viridiplantae</taxon>
        <taxon>Streptophyta</taxon>
        <taxon>Embryophyta</taxon>
        <taxon>Tracheophyta</taxon>
        <taxon>Spermatophyta</taxon>
        <taxon>Magnoliopsida</taxon>
        <taxon>eudicotyledons</taxon>
        <taxon>Gunneridae</taxon>
        <taxon>Pentapetalae</taxon>
        <taxon>rosids</taxon>
        <taxon>malvids</taxon>
        <taxon>Brassicales</taxon>
        <taxon>Brassicaceae</taxon>
        <taxon>Brassiceae</taxon>
        <taxon>Brassica</taxon>
    </lineage>
</organism>
<name>A0A8S9JY45_BRACR</name>
<sequence length="126" mass="14637">MRPVEEERARRQWLQDDTLLYRGFMKVKERRCAVKERISKMSQGLSLSLLSRQVKTFVVIVCVYVDRNTLEELLCQKKISGGVKKNGGQGDVVVVGFTSHRFRLEEIGFHFNMRYFEDTVTVGEFG</sequence>
<gene>
    <name evidence="1" type="ORF">F2Q70_00036577</name>
</gene>
<comment type="caution">
    <text evidence="1">The sequence shown here is derived from an EMBL/GenBank/DDBJ whole genome shotgun (WGS) entry which is preliminary data.</text>
</comment>